<evidence type="ECO:0000313" key="2">
    <source>
        <dbReference type="EMBL" id="CAJ0857936.1"/>
    </source>
</evidence>
<proteinExistence type="predicted"/>
<organism evidence="2">
    <name type="scientific">freshwater sediment metagenome</name>
    <dbReference type="NCBI Taxonomy" id="556182"/>
    <lineage>
        <taxon>unclassified sequences</taxon>
        <taxon>metagenomes</taxon>
        <taxon>ecological metagenomes</taxon>
    </lineage>
</organism>
<gene>
    <name evidence="2" type="ORF">AMST5_01065</name>
</gene>
<feature type="compositionally biased region" description="Low complexity" evidence="1">
    <location>
        <begin position="54"/>
        <end position="63"/>
    </location>
</feature>
<feature type="compositionally biased region" description="Basic and acidic residues" evidence="1">
    <location>
        <begin position="64"/>
        <end position="73"/>
    </location>
</feature>
<feature type="region of interest" description="Disordered" evidence="1">
    <location>
        <begin position="15"/>
        <end position="119"/>
    </location>
</feature>
<protein>
    <submittedName>
        <fullName evidence="2">Uncharacterized protein</fullName>
    </submittedName>
</protein>
<dbReference type="AlphaFoldDB" id="A0AA48LXZ8"/>
<dbReference type="EMBL" id="OY288114">
    <property type="protein sequence ID" value="CAJ0857936.1"/>
    <property type="molecule type" value="Genomic_DNA"/>
</dbReference>
<accession>A0AA48LXZ8</accession>
<reference evidence="2" key="1">
    <citation type="submission" date="2023-07" db="EMBL/GenBank/DDBJ databases">
        <authorList>
            <person name="Pelsma A.J. K."/>
        </authorList>
    </citation>
    <scope>NUCLEOTIDE SEQUENCE</scope>
</reference>
<sequence>MAIRRELVFSRCAAGTCPTSKRNPERPCATPPSRFSSAGRSRHPGNFVNRCAARNSRPSQSRQRQSERRDRSLPWRPPVQEGGPRQPWEMARPSRSPDNPEGSVMLRQSGGSSNAGPGGAIVILANPGAKAAARSPFRDVETTGLRQRTPAPYFIWMSHTPKRSRPQLDSAVQNRKDARAARHKRIASGQTPGLFVSGAKRLRPEIEEMIRAAVADRAGNA</sequence>
<evidence type="ECO:0000256" key="1">
    <source>
        <dbReference type="SAM" id="MobiDB-lite"/>
    </source>
</evidence>
<name>A0AA48LXZ8_9ZZZZ</name>
<feature type="region of interest" description="Disordered" evidence="1">
    <location>
        <begin position="164"/>
        <end position="192"/>
    </location>
</feature>